<feature type="domain" description="N-acetyltransferase" evidence="1">
    <location>
        <begin position="151"/>
        <end position="291"/>
    </location>
</feature>
<evidence type="ECO:0000313" key="3">
    <source>
        <dbReference type="Proteomes" id="UP000297595"/>
    </source>
</evidence>
<dbReference type="Pfam" id="PF00583">
    <property type="entry name" value="Acetyltransf_1"/>
    <property type="match status" value="1"/>
</dbReference>
<evidence type="ECO:0000313" key="2">
    <source>
        <dbReference type="EMBL" id="TGJ70428.1"/>
    </source>
</evidence>
<evidence type="ECO:0000259" key="1">
    <source>
        <dbReference type="PROSITE" id="PS51186"/>
    </source>
</evidence>
<dbReference type="Gene3D" id="3.40.630.30">
    <property type="match status" value="1"/>
</dbReference>
<dbReference type="InterPro" id="IPR052523">
    <property type="entry name" value="Trichothecene_AcTrans"/>
</dbReference>
<name>A0A8H2HT98_ORBOL</name>
<protein>
    <recommendedName>
        <fullName evidence="1">N-acetyltransferase domain-containing protein</fullName>
    </recommendedName>
</protein>
<dbReference type="PANTHER" id="PTHR42791">
    <property type="entry name" value="GNAT FAMILY ACETYLTRANSFERASE"/>
    <property type="match status" value="1"/>
</dbReference>
<proteinExistence type="predicted"/>
<accession>A0A8H2HT98</accession>
<gene>
    <name evidence="2" type="ORF">EYR41_006392</name>
</gene>
<comment type="caution">
    <text evidence="2">The sequence shown here is derived from an EMBL/GenBank/DDBJ whole genome shotgun (WGS) entry which is preliminary data.</text>
</comment>
<dbReference type="GO" id="GO:0016747">
    <property type="term" value="F:acyltransferase activity, transferring groups other than amino-acyl groups"/>
    <property type="evidence" value="ECO:0007669"/>
    <property type="project" value="InterPro"/>
</dbReference>
<dbReference type="PROSITE" id="PS51186">
    <property type="entry name" value="GNAT"/>
    <property type="match status" value="1"/>
</dbReference>
<dbReference type="InterPro" id="IPR016181">
    <property type="entry name" value="Acyl_CoA_acyltransferase"/>
</dbReference>
<dbReference type="EMBL" id="SOZJ01000003">
    <property type="protein sequence ID" value="TGJ70428.1"/>
    <property type="molecule type" value="Genomic_DNA"/>
</dbReference>
<dbReference type="InterPro" id="IPR000182">
    <property type="entry name" value="GNAT_dom"/>
</dbReference>
<sequence length="304" mass="34484">MAHESRHFIGFLRQMPPRRHFISCRRVSPRQFQNYTYRTPVTISPTVIKSRLQSTTSSVKTRSQYSPQIDLSSNSTHQVLQNTQIYGYNPAILHSPPLDFTVRLATTLDAPALTSLWFNSLTLTSSSPSLATISWWNKVWTLGISLSPHLIQTYIVTHKPTKQIVAFSRWQLPNQHGAQNTYLPDFPPEWDAGLTEALWSGISKTRAEAMGDRPHWMGEFLAIHPEYKGQGLGSMLVNWGCKQADAAGLEIYGDTTAENRKFFGRKFGFEDCRSFDMPRKGDGVFGIVRKPAYTKCVCRRSAMH</sequence>
<dbReference type="SUPFAM" id="SSF55729">
    <property type="entry name" value="Acyl-CoA N-acyltransferases (Nat)"/>
    <property type="match status" value="1"/>
</dbReference>
<dbReference type="CDD" id="cd04301">
    <property type="entry name" value="NAT_SF"/>
    <property type="match status" value="1"/>
</dbReference>
<organism evidence="2 3">
    <name type="scientific">Orbilia oligospora</name>
    <name type="common">Nematode-trapping fungus</name>
    <name type="synonym">Arthrobotrys oligospora</name>
    <dbReference type="NCBI Taxonomy" id="2813651"/>
    <lineage>
        <taxon>Eukaryota</taxon>
        <taxon>Fungi</taxon>
        <taxon>Dikarya</taxon>
        <taxon>Ascomycota</taxon>
        <taxon>Pezizomycotina</taxon>
        <taxon>Orbiliomycetes</taxon>
        <taxon>Orbiliales</taxon>
        <taxon>Orbiliaceae</taxon>
        <taxon>Orbilia</taxon>
    </lineage>
</organism>
<dbReference type="AlphaFoldDB" id="A0A8H2HT98"/>
<dbReference type="Proteomes" id="UP000297595">
    <property type="component" value="Unassembled WGS sequence"/>
</dbReference>
<dbReference type="PANTHER" id="PTHR42791:SF2">
    <property type="entry name" value="N-ACETYLTRANSFERASE DOMAIN-CONTAINING PROTEIN"/>
    <property type="match status" value="1"/>
</dbReference>
<reference evidence="2 3" key="1">
    <citation type="submission" date="2019-03" db="EMBL/GenBank/DDBJ databases">
        <title>Nematode-trapping fungi genome.</title>
        <authorList>
            <person name="Vidal-Diez De Ulzurrun G."/>
        </authorList>
    </citation>
    <scope>NUCLEOTIDE SEQUENCE [LARGE SCALE GENOMIC DNA]</scope>
    <source>
        <strain evidence="2 3">TWF154</strain>
    </source>
</reference>